<dbReference type="Pfam" id="PF11823">
    <property type="entry name" value="Se_S_carrier"/>
    <property type="match status" value="1"/>
</dbReference>
<organism evidence="2 3">
    <name type="scientific">Slackia isoflavoniconvertens</name>
    <dbReference type="NCBI Taxonomy" id="572010"/>
    <lineage>
        <taxon>Bacteria</taxon>
        <taxon>Bacillati</taxon>
        <taxon>Actinomycetota</taxon>
        <taxon>Coriobacteriia</taxon>
        <taxon>Eggerthellales</taxon>
        <taxon>Eggerthellaceae</taxon>
        <taxon>Slackia</taxon>
    </lineage>
</organism>
<comment type="caution">
    <text evidence="2">The sequence shown here is derived from an EMBL/GenBank/DDBJ whole genome shotgun (WGS) entry which is preliminary data.</text>
</comment>
<evidence type="ECO:0000313" key="2">
    <source>
        <dbReference type="EMBL" id="RDB59761.1"/>
    </source>
</evidence>
<name>A0A369LJF2_9ACTN</name>
<feature type="domain" description="Putative Se/S carrier protein-like" evidence="1">
    <location>
        <begin position="1"/>
        <end position="48"/>
    </location>
</feature>
<gene>
    <name evidence="2" type="ORF">C1881_03505</name>
</gene>
<accession>A0A369LJF2</accession>
<dbReference type="EMBL" id="PPTO01000004">
    <property type="protein sequence ID" value="RDB59761.1"/>
    <property type="molecule type" value="Genomic_DNA"/>
</dbReference>
<dbReference type="AlphaFoldDB" id="A0A369LJF2"/>
<dbReference type="InterPro" id="IPR021778">
    <property type="entry name" value="Se/S_carrier-like"/>
</dbReference>
<dbReference type="Proteomes" id="UP000253975">
    <property type="component" value="Unassembled WGS sequence"/>
</dbReference>
<sequence length="81" mass="8490">MAFESTHAAMASEAALGAAHAHAAMIPTPRAVSAGCGMSMRFDAEDDAAAGMLARVCVDARGLSALYREMSKTEFELLEKL</sequence>
<proteinExistence type="predicted"/>
<reference evidence="2 3" key="1">
    <citation type="journal article" date="2018" name="Elife">
        <title>Discovery and characterization of a prevalent human gut bacterial enzyme sufficient for the inactivation of a family of plant toxins.</title>
        <authorList>
            <person name="Koppel N."/>
            <person name="Bisanz J.E."/>
            <person name="Pandelia M.E."/>
            <person name="Turnbaugh P.J."/>
            <person name="Balskus E.P."/>
        </authorList>
    </citation>
    <scope>NUCLEOTIDE SEQUENCE [LARGE SCALE GENOMIC DNA]</scope>
    <source>
        <strain evidence="2 3">OB21 GAM31</strain>
    </source>
</reference>
<protein>
    <recommendedName>
        <fullName evidence="1">Putative Se/S carrier protein-like domain-containing protein</fullName>
    </recommendedName>
</protein>
<evidence type="ECO:0000313" key="3">
    <source>
        <dbReference type="Proteomes" id="UP000253975"/>
    </source>
</evidence>
<evidence type="ECO:0000259" key="1">
    <source>
        <dbReference type="Pfam" id="PF11823"/>
    </source>
</evidence>